<dbReference type="EMBL" id="MN552390">
    <property type="protein sequence ID" value="QGZ98421.1"/>
    <property type="molecule type" value="Genomic_RNA"/>
</dbReference>
<organism evidence="1">
    <name type="scientific">Erysiphe necator associated ourmia-like virus 1</name>
    <dbReference type="NCBI Taxonomy" id="2689557"/>
    <lineage>
        <taxon>Viruses</taxon>
        <taxon>Riboviria</taxon>
        <taxon>Orthornavirae</taxon>
        <taxon>Lenarviricota</taxon>
        <taxon>Miaviricetes</taxon>
        <taxon>Ourlivirales</taxon>
        <taxon>Botourmiaviridae</taxon>
    </lineage>
</organism>
<name>A0A6B9KNS6_9VIRU</name>
<evidence type="ECO:0000313" key="1">
    <source>
        <dbReference type="EMBL" id="QGZ98421.1"/>
    </source>
</evidence>
<protein>
    <submittedName>
        <fullName evidence="1">RNA dependent RNA polymerase</fullName>
    </submittedName>
</protein>
<sequence length="738" mass="84056">MNLGRLRGQETTVVELPNSFTGETVEGCKSQTFCRLRQVRQIRALRRILASLQSSCNPGRGQIMSLGKDLPTYPSSSQDSLGSGWPFWQSIKDWSKKISNLTILEIKKKKLIKKSVNTDALHSLSFSLSLIGKSLHAPCDCFSAVASGASHHQDQSGRIDNVTPEYLGFVGDMTKKIFTKGWDVAYKSTCLSSVLSANACYEGGRKKFGPLGSKNYLDHYDYMEKILGNQDFDFQSLCRFAEVNSAGKVRPLVVTHSSFEILRPLHKTLYNYISRFPWLLRGPPSSRSFEGIINDTGSFVSVDFENATDNLSVLAAERILGVALNRATSIPSSVRDAALRSLRPTIVYDQLGYDFEKMFEFMGVDVNSSKTSTELSMGQMMGSLLSFPILCLQTFFFYLYASGQTNLTGKELRGFNRCLVNGDDLVFRTDDEKAFFLAASETCSVINKKKTQVSSVFFNINSTLFKLRRDGRAHSVPFLRPKQLDIDSCLDVGSKVRETTRWLAPGSKLQKNTFDTMMKRAVRVTKAQGWSFFKSGFSGEKQMAWLRSHGLLRHEALIYGFQPNEPPVPRDESPLQEDCVIVDKGRYSVVAPLLEDLGKLYFSWSRFEKTLPLEKKKWDEHKEMLKSRFDWRSAENERIKRKKKFEKMGLKFPEHRSKFPLPLNDKIFLSEKKLQNFVKERLIKKKDKEIIVSQRMLDILSGACDRVIGPRTIRVHPYLIETAQKKIFKYFKYRKICS</sequence>
<proteinExistence type="predicted"/>
<reference evidence="1" key="1">
    <citation type="submission" date="2019-10" db="EMBL/GenBank/DDBJ databases">
        <title>The miscellaneous mycovirome associated to the plant pathogenic fungus Erysiphe necator.</title>
        <authorList>
            <person name="Rodriguez-Romero J."/>
            <person name="Chiapello M."/>
            <person name="Cordoba L."/>
            <person name="Turina M."/>
            <person name="Ayllon M.A."/>
        </authorList>
    </citation>
    <scope>NUCLEOTIDE SEQUENCE</scope>
    <source>
        <strain evidence="1">PMS-18_DN55815</strain>
    </source>
</reference>
<accession>A0A6B9KNS6</accession>